<feature type="domain" description="Putative plant transposon protein" evidence="2">
    <location>
        <begin position="187"/>
        <end position="251"/>
    </location>
</feature>
<feature type="region of interest" description="Disordered" evidence="1">
    <location>
        <begin position="1"/>
        <end position="94"/>
    </location>
</feature>
<organism evidence="3 4">
    <name type="scientific">Solanum verrucosum</name>
    <dbReference type="NCBI Taxonomy" id="315347"/>
    <lineage>
        <taxon>Eukaryota</taxon>
        <taxon>Viridiplantae</taxon>
        <taxon>Streptophyta</taxon>
        <taxon>Embryophyta</taxon>
        <taxon>Tracheophyta</taxon>
        <taxon>Spermatophyta</taxon>
        <taxon>Magnoliopsida</taxon>
        <taxon>eudicotyledons</taxon>
        <taxon>Gunneridae</taxon>
        <taxon>Pentapetalae</taxon>
        <taxon>asterids</taxon>
        <taxon>lamiids</taxon>
        <taxon>Solanales</taxon>
        <taxon>Solanaceae</taxon>
        <taxon>Solanoideae</taxon>
        <taxon>Solaneae</taxon>
        <taxon>Solanum</taxon>
    </lineage>
</organism>
<protein>
    <recommendedName>
        <fullName evidence="2">Putative plant transposon protein domain-containing protein</fullName>
    </recommendedName>
</protein>
<gene>
    <name evidence="3" type="ORF">MTR67_001200</name>
</gene>
<dbReference type="PANTHER" id="PTHR33180:SF31">
    <property type="entry name" value="POLYPROTEIN PROTEIN"/>
    <property type="match status" value="1"/>
</dbReference>
<reference evidence="3" key="1">
    <citation type="submission" date="2023-08" db="EMBL/GenBank/DDBJ databases">
        <title>A de novo genome assembly of Solanum verrucosum Schlechtendal, a Mexican diploid species geographically isolated from the other diploid A-genome species in potato relatives.</title>
        <authorList>
            <person name="Hosaka K."/>
        </authorList>
    </citation>
    <scope>NUCLEOTIDE SEQUENCE</scope>
    <source>
        <tissue evidence="3">Young leaves</tissue>
    </source>
</reference>
<evidence type="ECO:0000256" key="1">
    <source>
        <dbReference type="SAM" id="MobiDB-lite"/>
    </source>
</evidence>
<dbReference type="PANTHER" id="PTHR33180">
    <property type="entry name" value="PHOTOSYSTEM II CP43 REACTION CENTER PROTEIN"/>
    <property type="match status" value="1"/>
</dbReference>
<evidence type="ECO:0000259" key="2">
    <source>
        <dbReference type="Pfam" id="PF20167"/>
    </source>
</evidence>
<dbReference type="InterPro" id="IPR046796">
    <property type="entry name" value="Transposase_32_dom"/>
</dbReference>
<keyword evidence="4" id="KW-1185">Reference proteome</keyword>
<feature type="compositionally biased region" description="Polar residues" evidence="1">
    <location>
        <begin position="63"/>
        <end position="83"/>
    </location>
</feature>
<dbReference type="Pfam" id="PF20167">
    <property type="entry name" value="Transposase_32"/>
    <property type="match status" value="1"/>
</dbReference>
<sequence length="313" mass="34613">MWFGDSPTGMGRSKVAGRDIPPRKWVRGITINEEAAASRVKAPKLPPKGGKGKGKGPVELTPTEESSNSEGVHSTHLITSGSESHSEKVPPPPPTAAPVKIVVLAPPVQGPPPRFLNRLKAEGLRTILEEKSLSTDGVVDRHPEVWNTLRFHKFEVFTKPRGPYIPTWGILSGLWRTGTKGEEEGYTIIPSQNESILQHPKVVCLRSIIVWNRLNLGLVIEHEMAIRAKQSQTSLPFLVLIIELCWRVRVPRDKKTDVEVTPTSSTDIRRIEADYMQDEVDRRKAAPVDTSLEVDVNMLPKEAIMPPHASGPS</sequence>
<evidence type="ECO:0000313" key="3">
    <source>
        <dbReference type="EMBL" id="WMV07815.1"/>
    </source>
</evidence>
<feature type="non-terminal residue" evidence="3">
    <location>
        <position position="313"/>
    </location>
</feature>
<dbReference type="AlphaFoldDB" id="A0AAF0PRE7"/>
<evidence type="ECO:0000313" key="4">
    <source>
        <dbReference type="Proteomes" id="UP001234989"/>
    </source>
</evidence>
<name>A0AAF0PRE7_SOLVR</name>
<accession>A0AAF0PRE7</accession>
<dbReference type="Proteomes" id="UP001234989">
    <property type="component" value="Chromosome 1"/>
</dbReference>
<proteinExistence type="predicted"/>
<dbReference type="EMBL" id="CP133612">
    <property type="protein sequence ID" value="WMV07815.1"/>
    <property type="molecule type" value="Genomic_DNA"/>
</dbReference>